<evidence type="ECO:0000313" key="5">
    <source>
        <dbReference type="EMBL" id="KAL1799546.1"/>
    </source>
</evidence>
<protein>
    <recommendedName>
        <fullName evidence="4">C3H1-type domain-containing protein</fullName>
    </recommendedName>
</protein>
<name>A0ABR3USU5_9PLEO</name>
<evidence type="ECO:0000256" key="3">
    <source>
        <dbReference type="SAM" id="MobiDB-lite"/>
    </source>
</evidence>
<feature type="coiled-coil region" evidence="2">
    <location>
        <begin position="274"/>
        <end position="310"/>
    </location>
</feature>
<keyword evidence="1" id="KW-0479">Metal-binding</keyword>
<feature type="region of interest" description="Disordered" evidence="3">
    <location>
        <begin position="426"/>
        <end position="451"/>
    </location>
</feature>
<feature type="domain" description="C3H1-type" evidence="4">
    <location>
        <begin position="514"/>
        <end position="536"/>
    </location>
</feature>
<comment type="caution">
    <text evidence="5">The sequence shown here is derived from an EMBL/GenBank/DDBJ whole genome shotgun (WGS) entry which is preliminary data.</text>
</comment>
<feature type="compositionally biased region" description="Polar residues" evidence="3">
    <location>
        <begin position="434"/>
        <end position="448"/>
    </location>
</feature>
<keyword evidence="1" id="KW-0862">Zinc</keyword>
<dbReference type="RefSeq" id="XP_069310130.1">
    <property type="nucleotide sequence ID" value="XM_069448874.1"/>
</dbReference>
<dbReference type="Proteomes" id="UP001578633">
    <property type="component" value="Chromosome 2"/>
</dbReference>
<dbReference type="SMART" id="SM00356">
    <property type="entry name" value="ZnF_C3H1"/>
    <property type="match status" value="1"/>
</dbReference>
<reference evidence="5 6" key="1">
    <citation type="submission" date="2024-09" db="EMBL/GenBank/DDBJ databases">
        <title>T2T genomes of carrot and Alternaria dauci and their utility for understanding host-pathogen interaction during carrot leaf blight disease.</title>
        <authorList>
            <person name="Liu W."/>
            <person name="Xu S."/>
            <person name="Ou C."/>
            <person name="Liu X."/>
            <person name="Zhuang F."/>
            <person name="Deng X.W."/>
        </authorList>
    </citation>
    <scope>NUCLEOTIDE SEQUENCE [LARGE SCALE GENOMIC DNA]</scope>
    <source>
        <strain evidence="5 6">A2016</strain>
    </source>
</reference>
<feature type="region of interest" description="Disordered" evidence="3">
    <location>
        <begin position="20"/>
        <end position="56"/>
    </location>
</feature>
<keyword evidence="1" id="KW-0863">Zinc-finger</keyword>
<dbReference type="EMBL" id="JBHGVX010000002">
    <property type="protein sequence ID" value="KAL1799546.1"/>
    <property type="molecule type" value="Genomic_DNA"/>
</dbReference>
<dbReference type="PROSITE" id="PS50103">
    <property type="entry name" value="ZF_C3H1"/>
    <property type="match status" value="1"/>
</dbReference>
<evidence type="ECO:0000256" key="1">
    <source>
        <dbReference type="PROSITE-ProRule" id="PRU00723"/>
    </source>
</evidence>
<evidence type="ECO:0000259" key="4">
    <source>
        <dbReference type="PROSITE" id="PS50103"/>
    </source>
</evidence>
<feature type="zinc finger region" description="C3H1-type" evidence="1">
    <location>
        <begin position="514"/>
        <end position="536"/>
    </location>
</feature>
<keyword evidence="6" id="KW-1185">Reference proteome</keyword>
<evidence type="ECO:0000256" key="2">
    <source>
        <dbReference type="SAM" id="Coils"/>
    </source>
</evidence>
<proteinExistence type="predicted"/>
<sequence length="541" mass="60142">MAHFPAANCAGYQTYAHPLAGGKRKRTSTSDDSESAERDATSLPVRSKKSHDNKDEYNPKYMAEMCFSAYKVRLHEAGFQQYTVDVANEWREDLVEMFTHAALKGFIKQDAVARHMVPRLVLLHPRNNEDKTELVKDFAKHYENVRRDLMIIDKVMLSGDEDSIAEVRECLCGLHNALSKGARWRGLLPYTPLPLPLHRLRALRNLIEYSQPYQFLRHLVAEIDDIEDWLSFSPASLNISIFPTGLVNAVKETLQQATEEKILKTSIGPNAQDMAEYRERKTEQQRLEREEQARRQERACAEKLQKIEAEQVQMKKYIKSLELAATNERAQETAKKNLEAAAIAAREQSYQDQISRNTTEIRRLNAELDKLAGGQAQKIQPKVTSAALLPVGSGQLDASVGSSFSSVQTANSSVYQPQSSLGTSFGSSMGGSSYAQPNSFERTSSQRTLQDDGLPMEDVQRIGPSPQHPTTSHEIGLWGPQILMGGQSNTIDAHIRSGNPSQLLGSSNGNFKSACPAYKNGHCSAGKNCKMSHSASMILSS</sequence>
<organism evidence="5 6">
    <name type="scientific">Alternaria dauci</name>
    <dbReference type="NCBI Taxonomy" id="48095"/>
    <lineage>
        <taxon>Eukaryota</taxon>
        <taxon>Fungi</taxon>
        <taxon>Dikarya</taxon>
        <taxon>Ascomycota</taxon>
        <taxon>Pezizomycotina</taxon>
        <taxon>Dothideomycetes</taxon>
        <taxon>Pleosporomycetidae</taxon>
        <taxon>Pleosporales</taxon>
        <taxon>Pleosporineae</taxon>
        <taxon>Pleosporaceae</taxon>
        <taxon>Alternaria</taxon>
        <taxon>Alternaria sect. Porri</taxon>
    </lineage>
</organism>
<evidence type="ECO:0000313" key="6">
    <source>
        <dbReference type="Proteomes" id="UP001578633"/>
    </source>
</evidence>
<gene>
    <name evidence="5" type="ORF">ACET3X_003583</name>
</gene>
<dbReference type="InterPro" id="IPR000571">
    <property type="entry name" value="Znf_CCCH"/>
</dbReference>
<feature type="region of interest" description="Disordered" evidence="3">
    <location>
        <begin position="456"/>
        <end position="475"/>
    </location>
</feature>
<accession>A0ABR3USU5</accession>
<keyword evidence="2" id="KW-0175">Coiled coil</keyword>
<dbReference type="GeneID" id="96083905"/>